<gene>
    <name evidence="6" type="ORF">Q0S36_07875</name>
</gene>
<evidence type="ECO:0000313" key="7">
    <source>
        <dbReference type="Proteomes" id="UP001174315"/>
    </source>
</evidence>
<dbReference type="SUPFAM" id="SSF48498">
    <property type="entry name" value="Tetracyclin repressor-like, C-terminal domain"/>
    <property type="match status" value="1"/>
</dbReference>
<evidence type="ECO:0000256" key="4">
    <source>
        <dbReference type="PROSITE-ProRule" id="PRU00335"/>
    </source>
</evidence>
<dbReference type="InterPro" id="IPR011075">
    <property type="entry name" value="TetR_C"/>
</dbReference>
<dbReference type="EMBL" id="JAUKNN010000014">
    <property type="protein sequence ID" value="MDN8669241.1"/>
    <property type="molecule type" value="Genomic_DNA"/>
</dbReference>
<comment type="caution">
    <text evidence="6">The sequence shown here is derived from an EMBL/GenBank/DDBJ whole genome shotgun (WGS) entry which is preliminary data.</text>
</comment>
<reference evidence="6" key="1">
    <citation type="submission" date="2023-07" db="EMBL/GenBank/DDBJ databases">
        <title>Stenotrophomonas isolates from soil.</title>
        <authorList>
            <person name="Sharma V."/>
            <person name="Zur-Pinska J."/>
            <person name="Hay A.G."/>
        </authorList>
    </citation>
    <scope>NUCLEOTIDE SEQUENCE</scope>
    <source>
        <strain evidence="6">C2</strain>
    </source>
</reference>
<keyword evidence="3" id="KW-0804">Transcription</keyword>
<dbReference type="InterPro" id="IPR001647">
    <property type="entry name" value="HTH_TetR"/>
</dbReference>
<proteinExistence type="predicted"/>
<dbReference type="Pfam" id="PF00440">
    <property type="entry name" value="TetR_N"/>
    <property type="match status" value="1"/>
</dbReference>
<sequence length="195" mass="20753">MKESLSPKAHEILAHARSLLEAGGYNGFSYADVSARVNISKASIHHHFPSKADLVRTVVELYRAEAREGLALLDRQLGDPLLALNAYVDYWSSCIAGGTSSFCICAMLAAEAPMIPDEIADEVRGHFEDLSGWLTITLEKGAAQGQLRLQGTPADEAKAFMASVHGAMLAARGFGDAATFAALARLSIARLVPAV</sequence>
<dbReference type="Pfam" id="PF16925">
    <property type="entry name" value="TetR_C_13"/>
    <property type="match status" value="1"/>
</dbReference>
<keyword evidence="2 4" id="KW-0238">DNA-binding</keyword>
<dbReference type="SUPFAM" id="SSF46689">
    <property type="entry name" value="Homeodomain-like"/>
    <property type="match status" value="1"/>
</dbReference>
<dbReference type="PRINTS" id="PR00455">
    <property type="entry name" value="HTHTETR"/>
</dbReference>
<dbReference type="PANTHER" id="PTHR47506:SF1">
    <property type="entry name" value="HTH-TYPE TRANSCRIPTIONAL REGULATOR YJDC"/>
    <property type="match status" value="1"/>
</dbReference>
<feature type="domain" description="HTH tetR-type" evidence="5">
    <location>
        <begin position="6"/>
        <end position="66"/>
    </location>
</feature>
<evidence type="ECO:0000259" key="5">
    <source>
        <dbReference type="PROSITE" id="PS50977"/>
    </source>
</evidence>
<keyword evidence="7" id="KW-1185">Reference proteome</keyword>
<dbReference type="Gene3D" id="1.10.357.10">
    <property type="entry name" value="Tetracycline Repressor, domain 2"/>
    <property type="match status" value="1"/>
</dbReference>
<feature type="DNA-binding region" description="H-T-H motif" evidence="4">
    <location>
        <begin position="29"/>
        <end position="48"/>
    </location>
</feature>
<name>A0ABT8QCG1_9GAMM</name>
<keyword evidence="1" id="KW-0805">Transcription regulation</keyword>
<dbReference type="PANTHER" id="PTHR47506">
    <property type="entry name" value="TRANSCRIPTIONAL REGULATORY PROTEIN"/>
    <property type="match status" value="1"/>
</dbReference>
<dbReference type="RefSeq" id="WP_033830933.1">
    <property type="nucleotide sequence ID" value="NZ_DAMCWK010000006.1"/>
</dbReference>
<evidence type="ECO:0000313" key="6">
    <source>
        <dbReference type="EMBL" id="MDN8669241.1"/>
    </source>
</evidence>
<dbReference type="InterPro" id="IPR036271">
    <property type="entry name" value="Tet_transcr_reg_TetR-rel_C_sf"/>
</dbReference>
<accession>A0ABT8QCG1</accession>
<dbReference type="PROSITE" id="PS50977">
    <property type="entry name" value="HTH_TETR_2"/>
    <property type="match status" value="1"/>
</dbReference>
<dbReference type="Proteomes" id="UP001174315">
    <property type="component" value="Unassembled WGS sequence"/>
</dbReference>
<protein>
    <submittedName>
        <fullName evidence="6">TetR/AcrR family transcriptional regulator</fullName>
    </submittedName>
</protein>
<dbReference type="InterPro" id="IPR009057">
    <property type="entry name" value="Homeodomain-like_sf"/>
</dbReference>
<evidence type="ECO:0000256" key="1">
    <source>
        <dbReference type="ARBA" id="ARBA00023015"/>
    </source>
</evidence>
<organism evidence="6 7">
    <name type="scientific">Stenotrophomonas indicatrix</name>
    <dbReference type="NCBI Taxonomy" id="2045451"/>
    <lineage>
        <taxon>Bacteria</taxon>
        <taxon>Pseudomonadati</taxon>
        <taxon>Pseudomonadota</taxon>
        <taxon>Gammaproteobacteria</taxon>
        <taxon>Lysobacterales</taxon>
        <taxon>Lysobacteraceae</taxon>
        <taxon>Stenotrophomonas</taxon>
    </lineage>
</organism>
<evidence type="ECO:0000256" key="3">
    <source>
        <dbReference type="ARBA" id="ARBA00023163"/>
    </source>
</evidence>
<evidence type="ECO:0000256" key="2">
    <source>
        <dbReference type="ARBA" id="ARBA00023125"/>
    </source>
</evidence>